<dbReference type="InterPro" id="IPR036390">
    <property type="entry name" value="WH_DNA-bd_sf"/>
</dbReference>
<dbReference type="Gene3D" id="3.40.190.290">
    <property type="match status" value="1"/>
</dbReference>
<dbReference type="GO" id="GO:0005829">
    <property type="term" value="C:cytosol"/>
    <property type="evidence" value="ECO:0007669"/>
    <property type="project" value="TreeGrafter"/>
</dbReference>
<dbReference type="Proteomes" id="UP000024836">
    <property type="component" value="Unassembled WGS sequence"/>
</dbReference>
<evidence type="ECO:0000256" key="4">
    <source>
        <dbReference type="ARBA" id="ARBA00023163"/>
    </source>
</evidence>
<keyword evidence="4" id="KW-0804">Transcription</keyword>
<dbReference type="GO" id="GO:0003677">
    <property type="term" value="F:DNA binding"/>
    <property type="evidence" value="ECO:0007669"/>
    <property type="project" value="UniProtKB-KW"/>
</dbReference>
<keyword evidence="7" id="KW-1185">Reference proteome</keyword>
<reference evidence="6 7" key="1">
    <citation type="submission" date="2013-04" db="EMBL/GenBank/DDBJ databases">
        <title>Shimia sp. 22II-S11-Z10 Genome Sequencing.</title>
        <authorList>
            <person name="Lai Q."/>
            <person name="Li G."/>
            <person name="Shao Z."/>
        </authorList>
    </citation>
    <scope>NUCLEOTIDE SEQUENCE [LARGE SCALE GENOMIC DNA]</scope>
    <source>
        <strain evidence="7">22II-S11-Z10</strain>
    </source>
</reference>
<dbReference type="PROSITE" id="PS50931">
    <property type="entry name" value="HTH_LYSR"/>
    <property type="match status" value="1"/>
</dbReference>
<evidence type="ECO:0000313" key="6">
    <source>
        <dbReference type="EMBL" id="KCV82297.1"/>
    </source>
</evidence>
<evidence type="ECO:0000256" key="2">
    <source>
        <dbReference type="ARBA" id="ARBA00023015"/>
    </source>
</evidence>
<dbReference type="PATRIC" id="fig|1461693.3.peg.1609"/>
<dbReference type="Gene3D" id="1.10.10.10">
    <property type="entry name" value="Winged helix-like DNA-binding domain superfamily/Winged helix DNA-binding domain"/>
    <property type="match status" value="1"/>
</dbReference>
<dbReference type="InterPro" id="IPR036388">
    <property type="entry name" value="WH-like_DNA-bd_sf"/>
</dbReference>
<gene>
    <name evidence="6" type="ORF">ATO10_07902</name>
</gene>
<dbReference type="InterPro" id="IPR005119">
    <property type="entry name" value="LysR_subst-bd"/>
</dbReference>
<dbReference type="InterPro" id="IPR050950">
    <property type="entry name" value="HTH-type_LysR_regulators"/>
</dbReference>
<feature type="domain" description="HTH lysR-type" evidence="5">
    <location>
        <begin position="41"/>
        <end position="98"/>
    </location>
</feature>
<proteinExistence type="inferred from homology"/>
<keyword evidence="3" id="KW-0238">DNA-binding</keyword>
<dbReference type="Pfam" id="PF00126">
    <property type="entry name" value="HTH_1"/>
    <property type="match status" value="1"/>
</dbReference>
<keyword evidence="2" id="KW-0805">Transcription regulation</keyword>
<dbReference type="PANTHER" id="PTHR30419:SF2">
    <property type="entry name" value="LYSR FAMILY TRANSCRIPTIONAL REGULATOR"/>
    <property type="match status" value="1"/>
</dbReference>
<evidence type="ECO:0000259" key="5">
    <source>
        <dbReference type="PROSITE" id="PS50931"/>
    </source>
</evidence>
<evidence type="ECO:0000256" key="3">
    <source>
        <dbReference type="ARBA" id="ARBA00023125"/>
    </source>
</evidence>
<dbReference type="SUPFAM" id="SSF46785">
    <property type="entry name" value="Winged helix' DNA-binding domain"/>
    <property type="match status" value="1"/>
</dbReference>
<comment type="similarity">
    <text evidence="1">Belongs to the LysR transcriptional regulatory family.</text>
</comment>
<dbReference type="GO" id="GO:0003700">
    <property type="term" value="F:DNA-binding transcription factor activity"/>
    <property type="evidence" value="ECO:0007669"/>
    <property type="project" value="InterPro"/>
</dbReference>
<organism evidence="6 7">
    <name type="scientific">Actibacterium atlanticum</name>
    <dbReference type="NCBI Taxonomy" id="1461693"/>
    <lineage>
        <taxon>Bacteria</taxon>
        <taxon>Pseudomonadati</taxon>
        <taxon>Pseudomonadota</taxon>
        <taxon>Alphaproteobacteria</taxon>
        <taxon>Rhodobacterales</taxon>
        <taxon>Roseobacteraceae</taxon>
        <taxon>Actibacterium</taxon>
    </lineage>
</organism>
<accession>A0A058ZM84</accession>
<dbReference type="InterPro" id="IPR000847">
    <property type="entry name" value="LysR_HTH_N"/>
</dbReference>
<comment type="caution">
    <text evidence="6">The sequence shown here is derived from an EMBL/GenBank/DDBJ whole genome shotgun (WGS) entry which is preliminary data.</text>
</comment>
<dbReference type="eggNOG" id="COG0583">
    <property type="taxonomic scope" value="Bacteria"/>
</dbReference>
<evidence type="ECO:0000313" key="7">
    <source>
        <dbReference type="Proteomes" id="UP000024836"/>
    </source>
</evidence>
<name>A0A058ZM84_9RHOB</name>
<dbReference type="STRING" id="1461693.ATO10_07902"/>
<protein>
    <submittedName>
        <fullName evidence="6">LysR family transcriptional regulator</fullName>
    </submittedName>
</protein>
<dbReference type="AlphaFoldDB" id="A0A058ZM84"/>
<dbReference type="SUPFAM" id="SSF53850">
    <property type="entry name" value="Periplasmic binding protein-like II"/>
    <property type="match status" value="1"/>
</dbReference>
<dbReference type="Pfam" id="PF03466">
    <property type="entry name" value="LysR_substrate"/>
    <property type="match status" value="1"/>
</dbReference>
<dbReference type="PANTHER" id="PTHR30419">
    <property type="entry name" value="HTH-TYPE TRANSCRIPTIONAL REGULATOR YBHD"/>
    <property type="match status" value="1"/>
</dbReference>
<evidence type="ECO:0000256" key="1">
    <source>
        <dbReference type="ARBA" id="ARBA00009437"/>
    </source>
</evidence>
<sequence>MCSHDLVPVLVFVQKVKNCDRDNLLLVLSCFVTKKAPVRMNNLRVYRYIDAISRTGSIRQAADILAITPSALNRRVIALEEELGVPIFERLGRGVRLSTAGELLVDLMRKHLAETATMKSRIADLSGLRRGHISVACSQAVLPHFLPEQIERFQAEFPQVTFSVSNKDGAEAAEALLNYSVDLAIVFETLKHSEFQTLFAVPQPIFAFMSEDHPLAQKPKLKFSECLEYPLALPSNRYAVRKAIKTMADRSNTQLSPAIEADSYVLLQAYVSKTKAIGFELQIGLPSEFDAVLVARPLEQPRLAPGLLYIVQRKDRSLPVASARFAQQLTEVLAERYDRPQR</sequence>
<dbReference type="EMBL" id="AQQY01000004">
    <property type="protein sequence ID" value="KCV82297.1"/>
    <property type="molecule type" value="Genomic_DNA"/>
</dbReference>